<keyword evidence="5 8" id="KW-1133">Transmembrane helix</keyword>
<comment type="subcellular location">
    <subcellularLocation>
        <location evidence="1">Endoplasmic reticulum membrane</location>
        <topology evidence="1">Multi-pass membrane protein</topology>
    </subcellularLocation>
</comment>
<evidence type="ECO:0000256" key="1">
    <source>
        <dbReference type="ARBA" id="ARBA00004477"/>
    </source>
</evidence>
<feature type="transmembrane region" description="Helical" evidence="8">
    <location>
        <begin position="7"/>
        <end position="25"/>
    </location>
</feature>
<dbReference type="Proteomes" id="UP000027222">
    <property type="component" value="Unassembled WGS sequence"/>
</dbReference>
<evidence type="ECO:0000256" key="5">
    <source>
        <dbReference type="ARBA" id="ARBA00022989"/>
    </source>
</evidence>
<dbReference type="Pfam" id="PF10261">
    <property type="entry name" value="FIT"/>
    <property type="match status" value="2"/>
</dbReference>
<evidence type="ECO:0000256" key="6">
    <source>
        <dbReference type="ARBA" id="ARBA00023098"/>
    </source>
</evidence>
<dbReference type="GO" id="GO:0008654">
    <property type="term" value="P:phospholipid biosynthetic process"/>
    <property type="evidence" value="ECO:0007669"/>
    <property type="project" value="TreeGrafter"/>
</dbReference>
<dbReference type="GO" id="GO:0019915">
    <property type="term" value="P:lipid storage"/>
    <property type="evidence" value="ECO:0007669"/>
    <property type="project" value="InterPro"/>
</dbReference>
<sequence>MVDIRHYVLIATTVILLLGTLYSVTNSTYLDTSNPLLTHLPHKLASTHYFASKANPLNVFFIKKAWGWTTLVFALSYLTSPPSARIPGRVAQYLALTAIWMLFTSWFFGPALLDRIMVASGGDCVYLMPGGELRSVPAEVCYARSAIAPETHPQLFAFLQEDQGLTGVLPEGWRATPRLRRGHDLSGHVFLLTMSVLFLADQLRASFRARERWSEVHKWAVAANVALMGIWLLGCYTTSVYFHTPIEKFTGYLLGVASFAVTQLPIFNVLPPAQEHPRRD</sequence>
<feature type="transmembrane region" description="Helical" evidence="8">
    <location>
        <begin position="59"/>
        <end position="78"/>
    </location>
</feature>
<keyword evidence="3" id="KW-0378">Hydrolase</keyword>
<dbReference type="InterPro" id="IPR019388">
    <property type="entry name" value="FIT"/>
</dbReference>
<accession>A0A067SXW8</accession>
<evidence type="ECO:0000256" key="3">
    <source>
        <dbReference type="ARBA" id="ARBA00022801"/>
    </source>
</evidence>
<dbReference type="GO" id="GO:0005789">
    <property type="term" value="C:endoplasmic reticulum membrane"/>
    <property type="evidence" value="ECO:0007669"/>
    <property type="project" value="UniProtKB-SubCell"/>
</dbReference>
<feature type="transmembrane region" description="Helical" evidence="8">
    <location>
        <begin position="249"/>
        <end position="270"/>
    </location>
</feature>
<evidence type="ECO:0000313" key="10">
    <source>
        <dbReference type="Proteomes" id="UP000027222"/>
    </source>
</evidence>
<keyword evidence="10" id="KW-1185">Reference proteome</keyword>
<feature type="transmembrane region" description="Helical" evidence="8">
    <location>
        <begin position="90"/>
        <end position="108"/>
    </location>
</feature>
<keyword evidence="4" id="KW-0256">Endoplasmic reticulum</keyword>
<keyword evidence="2 8" id="KW-0812">Transmembrane</keyword>
<evidence type="ECO:0000256" key="2">
    <source>
        <dbReference type="ARBA" id="ARBA00022692"/>
    </source>
</evidence>
<keyword evidence="7 8" id="KW-0472">Membrane</keyword>
<dbReference type="PANTHER" id="PTHR23129">
    <property type="entry name" value="ACYL-COENZYME A DIPHOSPHATASE FITM2"/>
    <property type="match status" value="1"/>
</dbReference>
<dbReference type="AlphaFoldDB" id="A0A067SXW8"/>
<evidence type="ECO:0000256" key="8">
    <source>
        <dbReference type="SAM" id="Phobius"/>
    </source>
</evidence>
<evidence type="ECO:0000313" key="9">
    <source>
        <dbReference type="EMBL" id="KDR75741.1"/>
    </source>
</evidence>
<feature type="transmembrane region" description="Helical" evidence="8">
    <location>
        <begin position="185"/>
        <end position="207"/>
    </location>
</feature>
<dbReference type="EMBL" id="KL142380">
    <property type="protein sequence ID" value="KDR75741.1"/>
    <property type="molecule type" value="Genomic_DNA"/>
</dbReference>
<protein>
    <recommendedName>
        <fullName evidence="11">Inositol phospholipid synthesis and fat-storage-inducing TM-domain-containing protein</fullName>
    </recommendedName>
</protein>
<feature type="transmembrane region" description="Helical" evidence="8">
    <location>
        <begin position="219"/>
        <end position="243"/>
    </location>
</feature>
<dbReference type="GO" id="GO:0034389">
    <property type="term" value="P:lipid droplet organization"/>
    <property type="evidence" value="ECO:0007669"/>
    <property type="project" value="TreeGrafter"/>
</dbReference>
<dbReference type="HOGENOM" id="CLU_048143_1_0_1"/>
<gene>
    <name evidence="9" type="ORF">GALMADRAFT_68405</name>
</gene>
<organism evidence="9 10">
    <name type="scientific">Galerina marginata (strain CBS 339.88)</name>
    <dbReference type="NCBI Taxonomy" id="685588"/>
    <lineage>
        <taxon>Eukaryota</taxon>
        <taxon>Fungi</taxon>
        <taxon>Dikarya</taxon>
        <taxon>Basidiomycota</taxon>
        <taxon>Agaricomycotina</taxon>
        <taxon>Agaricomycetes</taxon>
        <taxon>Agaricomycetidae</taxon>
        <taxon>Agaricales</taxon>
        <taxon>Agaricineae</taxon>
        <taxon>Strophariaceae</taxon>
        <taxon>Galerina</taxon>
    </lineage>
</organism>
<keyword evidence="6" id="KW-0443">Lipid metabolism</keyword>
<dbReference type="OrthoDB" id="5579088at2759"/>
<dbReference type="GO" id="GO:0010945">
    <property type="term" value="F:coenzyme A diphosphatase activity"/>
    <property type="evidence" value="ECO:0007669"/>
    <property type="project" value="InterPro"/>
</dbReference>
<evidence type="ECO:0008006" key="11">
    <source>
        <dbReference type="Google" id="ProtNLM"/>
    </source>
</evidence>
<evidence type="ECO:0000256" key="4">
    <source>
        <dbReference type="ARBA" id="ARBA00022824"/>
    </source>
</evidence>
<dbReference type="STRING" id="685588.A0A067SXW8"/>
<name>A0A067SXW8_GALM3</name>
<reference evidence="10" key="1">
    <citation type="journal article" date="2014" name="Proc. Natl. Acad. Sci. U.S.A.">
        <title>Extensive sampling of basidiomycete genomes demonstrates inadequacy of the white-rot/brown-rot paradigm for wood decay fungi.</title>
        <authorList>
            <person name="Riley R."/>
            <person name="Salamov A.A."/>
            <person name="Brown D.W."/>
            <person name="Nagy L.G."/>
            <person name="Floudas D."/>
            <person name="Held B.W."/>
            <person name="Levasseur A."/>
            <person name="Lombard V."/>
            <person name="Morin E."/>
            <person name="Otillar R."/>
            <person name="Lindquist E.A."/>
            <person name="Sun H."/>
            <person name="LaButti K.M."/>
            <person name="Schmutz J."/>
            <person name="Jabbour D."/>
            <person name="Luo H."/>
            <person name="Baker S.E."/>
            <person name="Pisabarro A.G."/>
            <person name="Walton J.D."/>
            <person name="Blanchette R.A."/>
            <person name="Henrissat B."/>
            <person name="Martin F."/>
            <person name="Cullen D."/>
            <person name="Hibbett D.S."/>
            <person name="Grigoriev I.V."/>
        </authorList>
    </citation>
    <scope>NUCLEOTIDE SEQUENCE [LARGE SCALE GENOMIC DNA]</scope>
    <source>
        <strain evidence="10">CBS 339.88</strain>
    </source>
</reference>
<proteinExistence type="predicted"/>
<dbReference type="PANTHER" id="PTHR23129:SF0">
    <property type="entry name" value="ACYL-COENZYME A DIPHOSPHATASE FITM2"/>
    <property type="match status" value="1"/>
</dbReference>
<evidence type="ECO:0000256" key="7">
    <source>
        <dbReference type="ARBA" id="ARBA00023136"/>
    </source>
</evidence>